<dbReference type="RefSeq" id="WP_142942428.1">
    <property type="nucleotide sequence ID" value="NZ_VIKR01000003.1"/>
</dbReference>
<dbReference type="AlphaFoldDB" id="A0A545T924"/>
<dbReference type="Pfam" id="PF08495">
    <property type="entry name" value="FIST"/>
    <property type="match status" value="1"/>
</dbReference>
<proteinExistence type="predicted"/>
<dbReference type="Pfam" id="PF10442">
    <property type="entry name" value="FIST_C"/>
    <property type="match status" value="1"/>
</dbReference>
<protein>
    <recommendedName>
        <fullName evidence="5">Histidine kinase</fullName>
    </recommendedName>
</protein>
<evidence type="ECO:0008006" key="5">
    <source>
        <dbReference type="Google" id="ProtNLM"/>
    </source>
</evidence>
<organism evidence="3 4">
    <name type="scientific">Aliikangiella marina</name>
    <dbReference type="NCBI Taxonomy" id="1712262"/>
    <lineage>
        <taxon>Bacteria</taxon>
        <taxon>Pseudomonadati</taxon>
        <taxon>Pseudomonadota</taxon>
        <taxon>Gammaproteobacteria</taxon>
        <taxon>Oceanospirillales</taxon>
        <taxon>Pleioneaceae</taxon>
        <taxon>Aliikangiella</taxon>
    </lineage>
</organism>
<dbReference type="Proteomes" id="UP000317839">
    <property type="component" value="Unassembled WGS sequence"/>
</dbReference>
<dbReference type="SMART" id="SM00897">
    <property type="entry name" value="FIST"/>
    <property type="match status" value="1"/>
</dbReference>
<sequence>MNVKQFHFHDGEWFPTLPQSNSAQLLLVFGCRHAYRKQTDSETLRKAFPRADIIGCTTSGEILGTEVYDDSLVVSAIEFEQTKVEVISANVREFQRSFDAGITLANGLLKDGLRYALVISDGQLVNGTELVAGISQGLPEKTLITGGMAGDAEKFQETVVWHNETVAPGEIVLCGFYGDSLKVGHGTLGGWSSFGPNRFVTRSEGNVLFELDEQPALDLYKKYLGEFSDQLPSSALRFPLSLKLPGDDEAVVRTILSINEDDKSMVFAGDIPQGATCKLMKASFDSLVDGANGAAEGAVTSIQSDHVSFALLISCVGRRLVLGQRVFEELESVEDVLSEDCPLSGFYSYGEISPLLNGTQCRLHNQTMTITTLSEVIDA</sequence>
<dbReference type="InterPro" id="IPR019494">
    <property type="entry name" value="FIST_C"/>
</dbReference>
<feature type="domain" description="FIST" evidence="1">
    <location>
        <begin position="23"/>
        <end position="215"/>
    </location>
</feature>
<dbReference type="InterPro" id="IPR013702">
    <property type="entry name" value="FIST_domain_N"/>
</dbReference>
<name>A0A545T924_9GAMM</name>
<dbReference type="SMART" id="SM01204">
    <property type="entry name" value="FIST_C"/>
    <property type="match status" value="1"/>
</dbReference>
<gene>
    <name evidence="3" type="ORF">FLL45_12685</name>
</gene>
<accession>A0A545T924</accession>
<dbReference type="PANTHER" id="PTHR40252">
    <property type="entry name" value="BLR0328 PROTEIN"/>
    <property type="match status" value="1"/>
</dbReference>
<dbReference type="PANTHER" id="PTHR40252:SF2">
    <property type="entry name" value="BLR0328 PROTEIN"/>
    <property type="match status" value="1"/>
</dbReference>
<dbReference type="OrthoDB" id="9770435at2"/>
<evidence type="ECO:0000313" key="4">
    <source>
        <dbReference type="Proteomes" id="UP000317839"/>
    </source>
</evidence>
<evidence type="ECO:0000313" key="3">
    <source>
        <dbReference type="EMBL" id="TQV73720.1"/>
    </source>
</evidence>
<dbReference type="PROSITE" id="PS51257">
    <property type="entry name" value="PROKAR_LIPOPROTEIN"/>
    <property type="match status" value="1"/>
</dbReference>
<evidence type="ECO:0000259" key="2">
    <source>
        <dbReference type="SMART" id="SM01204"/>
    </source>
</evidence>
<evidence type="ECO:0000259" key="1">
    <source>
        <dbReference type="SMART" id="SM00897"/>
    </source>
</evidence>
<dbReference type="EMBL" id="VIKR01000003">
    <property type="protein sequence ID" value="TQV73720.1"/>
    <property type="molecule type" value="Genomic_DNA"/>
</dbReference>
<reference evidence="3 4" key="1">
    <citation type="submission" date="2019-06" db="EMBL/GenBank/DDBJ databases">
        <title>Draft genome of Aliikangiella marina GYP-15.</title>
        <authorList>
            <person name="Wang G."/>
        </authorList>
    </citation>
    <scope>NUCLEOTIDE SEQUENCE [LARGE SCALE GENOMIC DNA]</scope>
    <source>
        <strain evidence="3 4">GYP-15</strain>
    </source>
</reference>
<keyword evidence="4" id="KW-1185">Reference proteome</keyword>
<comment type="caution">
    <text evidence="3">The sequence shown here is derived from an EMBL/GenBank/DDBJ whole genome shotgun (WGS) entry which is preliminary data.</text>
</comment>
<feature type="domain" description="FIST C-domain" evidence="2">
    <location>
        <begin position="216"/>
        <end position="355"/>
    </location>
</feature>